<proteinExistence type="predicted"/>
<accession>A0ABW9U568</accession>
<dbReference type="Proteomes" id="UP000467637">
    <property type="component" value="Unassembled WGS sequence"/>
</dbReference>
<evidence type="ECO:0000313" key="1">
    <source>
        <dbReference type="EMBL" id="MVQ35239.1"/>
    </source>
</evidence>
<gene>
    <name evidence="1" type="ORF">GON05_11285</name>
</gene>
<dbReference type="RefSeq" id="WP_157319202.1">
    <property type="nucleotide sequence ID" value="NZ_WSEM01000008.1"/>
</dbReference>
<organism evidence="1 2">
    <name type="scientific">Paenibacillus anseongense</name>
    <dbReference type="NCBI Taxonomy" id="2682845"/>
    <lineage>
        <taxon>Bacteria</taxon>
        <taxon>Bacillati</taxon>
        <taxon>Bacillota</taxon>
        <taxon>Bacilli</taxon>
        <taxon>Bacillales</taxon>
        <taxon>Paenibacillaceae</taxon>
        <taxon>Paenibacillus</taxon>
    </lineage>
</organism>
<sequence>MNKYENISSTSDYIISVATVKFYSYFILKTFPLFAEFMDVWLLFMSVVGYEAEVERGAGTLFSILSTSFQIATAPHNRTTPIIRSVVRLIRLLPFMIELHRPS</sequence>
<dbReference type="EMBL" id="WSEM01000008">
    <property type="protein sequence ID" value="MVQ35239.1"/>
    <property type="molecule type" value="Genomic_DNA"/>
</dbReference>
<comment type="caution">
    <text evidence="1">The sequence shown here is derived from an EMBL/GenBank/DDBJ whole genome shotgun (WGS) entry which is preliminary data.</text>
</comment>
<evidence type="ECO:0000313" key="2">
    <source>
        <dbReference type="Proteomes" id="UP000467637"/>
    </source>
</evidence>
<reference evidence="1 2" key="1">
    <citation type="submission" date="2019-12" db="EMBL/GenBank/DDBJ databases">
        <authorList>
            <person name="Huq M.A."/>
        </authorList>
    </citation>
    <scope>NUCLEOTIDE SEQUENCE [LARGE SCALE GENOMIC DNA]</scope>
    <source>
        <strain evidence="1 2">MAH-34</strain>
    </source>
</reference>
<protein>
    <submittedName>
        <fullName evidence="1">Uncharacterized protein</fullName>
    </submittedName>
</protein>
<name>A0ABW9U568_9BACL</name>
<keyword evidence="2" id="KW-1185">Reference proteome</keyword>